<dbReference type="RefSeq" id="WP_008150100.1">
    <property type="nucleotide sequence ID" value="NZ_CAJLBM010000062.1"/>
</dbReference>
<accession>A0A9Q5X9E3</accession>
<proteinExistence type="predicted"/>
<sequence length="482" mass="54716">MKYILISVLLVWGCLNNKVLSQQQINCSGVFPHLAMIADQAPRTEAGTGALFPWANRLWVVTYVAHFSATGSGTGLFEINDKMEIHKRPESVVGTYANRLLHGPTNQLIIGPYIIDMKGNVRVIDGVKDHRLAATMTHLTDPENKVYFLAMEGQFFEVDVNTLDTKLLFNLYDELKEPKGSKPHFKSGFTRHGKVVVCNNSYSTKDYNKDWKAGRLAEWDGKVWKIIEEKSYTEVWSSSHFGAPILATGWDNASAVMSVFFPNTKKWKRYRLPKSSKTFDETSCTEWLRIREIETERAMMDCHGLFYEIGFHLYADQLWAIRPVCSHLRVIPDYCSWRGMLVMGGNQATPMKFGSADGNPLAGQPQAGLWFGKTDDLWSWGKPSGEGGVWSDDEVIANVPSDPFLMYGFDQKSLHLWHDSNEAVSFKIEVDVVGNGQFKIYETKIVGSGEYMHYEFPESFSARWVRVTANKNCKATAWFIYN</sequence>
<organism evidence="1 2">
    <name type="scientific">Parabacteroides johnsonii</name>
    <dbReference type="NCBI Taxonomy" id="387661"/>
    <lineage>
        <taxon>Bacteria</taxon>
        <taxon>Pseudomonadati</taxon>
        <taxon>Bacteroidota</taxon>
        <taxon>Bacteroidia</taxon>
        <taxon>Bacteroidales</taxon>
        <taxon>Tannerellaceae</taxon>
        <taxon>Parabacteroides</taxon>
    </lineage>
</organism>
<dbReference type="Proteomes" id="UP000195975">
    <property type="component" value="Unassembled WGS sequence"/>
</dbReference>
<gene>
    <name evidence="1" type="ORF">B5F96_04280</name>
</gene>
<dbReference type="EMBL" id="NFIJ01000002">
    <property type="protein sequence ID" value="OUO06904.1"/>
    <property type="molecule type" value="Genomic_DNA"/>
</dbReference>
<comment type="caution">
    <text evidence="1">The sequence shown here is derived from an EMBL/GenBank/DDBJ whole genome shotgun (WGS) entry which is preliminary data.</text>
</comment>
<evidence type="ECO:0000313" key="2">
    <source>
        <dbReference type="Proteomes" id="UP000195975"/>
    </source>
</evidence>
<reference evidence="2" key="1">
    <citation type="submission" date="2017-04" db="EMBL/GenBank/DDBJ databases">
        <title>Function of individual gut microbiota members based on whole genome sequencing of pure cultures obtained from chicken caecum.</title>
        <authorList>
            <person name="Medvecky M."/>
            <person name="Cejkova D."/>
            <person name="Polansky O."/>
            <person name="Karasova D."/>
            <person name="Kubasova T."/>
            <person name="Cizek A."/>
            <person name="Rychlik I."/>
        </authorList>
    </citation>
    <scope>NUCLEOTIDE SEQUENCE [LARGE SCALE GENOMIC DNA]</scope>
    <source>
        <strain evidence="2">An42</strain>
    </source>
</reference>
<name>A0A9Q5X9E3_9BACT</name>
<evidence type="ECO:0000313" key="1">
    <source>
        <dbReference type="EMBL" id="OUO06904.1"/>
    </source>
</evidence>
<dbReference type="AlphaFoldDB" id="A0A9Q5X9E3"/>
<dbReference type="GeneID" id="93408265"/>
<protein>
    <submittedName>
        <fullName evidence="1">Uncharacterized protein</fullName>
    </submittedName>
</protein>